<protein>
    <submittedName>
        <fullName evidence="1">Uncharacterized protein</fullName>
    </submittedName>
</protein>
<gene>
    <name evidence="1" type="ORF">TSPGSL018_1270</name>
</gene>
<reference evidence="1" key="1">
    <citation type="submission" date="2014-05" db="EMBL/GenBank/DDBJ databases">
        <title>The transcriptome of the halophilic microalga Tetraselmis sp. GSL018 isolated from the Great Salt Lake, Utah.</title>
        <authorList>
            <person name="Jinkerson R.E."/>
            <person name="D'Adamo S."/>
            <person name="Posewitz M.C."/>
        </authorList>
    </citation>
    <scope>NUCLEOTIDE SEQUENCE</scope>
    <source>
        <strain evidence="1">GSL018</strain>
    </source>
</reference>
<accession>A0A061RLV1</accession>
<feature type="non-terminal residue" evidence="1">
    <location>
        <position position="37"/>
    </location>
</feature>
<organism evidence="1">
    <name type="scientific">Tetraselmis sp. GSL018</name>
    <dbReference type="NCBI Taxonomy" id="582737"/>
    <lineage>
        <taxon>Eukaryota</taxon>
        <taxon>Viridiplantae</taxon>
        <taxon>Chlorophyta</taxon>
        <taxon>core chlorophytes</taxon>
        <taxon>Chlorodendrophyceae</taxon>
        <taxon>Chlorodendrales</taxon>
        <taxon>Chlorodendraceae</taxon>
        <taxon>Tetraselmis</taxon>
    </lineage>
</organism>
<dbReference type="AlphaFoldDB" id="A0A061RLV1"/>
<proteinExistence type="predicted"/>
<name>A0A061RLV1_9CHLO</name>
<sequence length="37" mass="4098">MVETACKILILTTCCFVSWKSLGKRISAVEGHISNEE</sequence>
<evidence type="ECO:0000313" key="1">
    <source>
        <dbReference type="EMBL" id="JAC71724.1"/>
    </source>
</evidence>
<dbReference type="EMBL" id="GBEZ01014342">
    <property type="protein sequence ID" value="JAC71724.1"/>
    <property type="molecule type" value="Transcribed_RNA"/>
</dbReference>